<reference evidence="2" key="1">
    <citation type="journal article" date="2021" name="PeerJ">
        <title>Extensive microbial diversity within the chicken gut microbiome revealed by metagenomics and culture.</title>
        <authorList>
            <person name="Gilroy R."/>
            <person name="Ravi A."/>
            <person name="Getino M."/>
            <person name="Pursley I."/>
            <person name="Horton D.L."/>
            <person name="Alikhan N.F."/>
            <person name="Baker D."/>
            <person name="Gharbi K."/>
            <person name="Hall N."/>
            <person name="Watson M."/>
            <person name="Adriaenssens E.M."/>
            <person name="Foster-Nyarko E."/>
            <person name="Jarju S."/>
            <person name="Secka A."/>
            <person name="Antonio M."/>
            <person name="Oren A."/>
            <person name="Chaudhuri R.R."/>
            <person name="La Ragione R."/>
            <person name="Hildebrand F."/>
            <person name="Pallen M.J."/>
        </authorList>
    </citation>
    <scope>NUCLEOTIDE SEQUENCE</scope>
    <source>
        <strain evidence="2">ChiW19-954</strain>
    </source>
</reference>
<evidence type="ECO:0000313" key="3">
    <source>
        <dbReference type="Proteomes" id="UP000823890"/>
    </source>
</evidence>
<dbReference type="AlphaFoldDB" id="A0A9D2NR09"/>
<comment type="caution">
    <text evidence="2">The sequence shown here is derived from an EMBL/GenBank/DDBJ whole genome shotgun (WGS) entry which is preliminary data.</text>
</comment>
<dbReference type="EMBL" id="DWWO01000149">
    <property type="protein sequence ID" value="HJC35409.1"/>
    <property type="molecule type" value="Genomic_DNA"/>
</dbReference>
<sequence>MHVIDAVRDLGHSNKTVKVSDISVYLNVTRPSITKLVNEPEKMDVVQKIPDEEDGRGIRVRQTSGCVETH</sequence>
<dbReference type="GO" id="GO:0003700">
    <property type="term" value="F:DNA-binding transcription factor activity"/>
    <property type="evidence" value="ECO:0007669"/>
    <property type="project" value="InterPro"/>
</dbReference>
<dbReference type="InterPro" id="IPR000835">
    <property type="entry name" value="HTH_MarR-typ"/>
</dbReference>
<reference evidence="2" key="2">
    <citation type="submission" date="2021-04" db="EMBL/GenBank/DDBJ databases">
        <authorList>
            <person name="Gilroy R."/>
        </authorList>
    </citation>
    <scope>NUCLEOTIDE SEQUENCE</scope>
    <source>
        <strain evidence="2">ChiW19-954</strain>
    </source>
</reference>
<gene>
    <name evidence="2" type="ORF">H9758_12610</name>
</gene>
<organism evidence="2 3">
    <name type="scientific">Candidatus Mediterraneibacter faecipullorum</name>
    <dbReference type="NCBI Taxonomy" id="2838670"/>
    <lineage>
        <taxon>Bacteria</taxon>
        <taxon>Bacillati</taxon>
        <taxon>Bacillota</taxon>
        <taxon>Clostridia</taxon>
        <taxon>Lachnospirales</taxon>
        <taxon>Lachnospiraceae</taxon>
        <taxon>Mediterraneibacter</taxon>
    </lineage>
</organism>
<feature type="domain" description="HTH marR-type" evidence="1">
    <location>
        <begin position="12"/>
        <end position="57"/>
    </location>
</feature>
<accession>A0A9D2NR09</accession>
<dbReference type="Pfam" id="PF12802">
    <property type="entry name" value="MarR_2"/>
    <property type="match status" value="1"/>
</dbReference>
<protein>
    <submittedName>
        <fullName evidence="2">Winged helix DNA-binding protein</fullName>
    </submittedName>
</protein>
<dbReference type="Gene3D" id="1.10.10.10">
    <property type="entry name" value="Winged helix-like DNA-binding domain superfamily/Winged helix DNA-binding domain"/>
    <property type="match status" value="1"/>
</dbReference>
<dbReference type="InterPro" id="IPR036390">
    <property type="entry name" value="WH_DNA-bd_sf"/>
</dbReference>
<dbReference type="InterPro" id="IPR036388">
    <property type="entry name" value="WH-like_DNA-bd_sf"/>
</dbReference>
<name>A0A9D2NR09_9FIRM</name>
<dbReference type="Proteomes" id="UP000823890">
    <property type="component" value="Unassembled WGS sequence"/>
</dbReference>
<dbReference type="GO" id="GO:0003677">
    <property type="term" value="F:DNA binding"/>
    <property type="evidence" value="ECO:0007669"/>
    <property type="project" value="UniProtKB-KW"/>
</dbReference>
<proteinExistence type="predicted"/>
<keyword evidence="2" id="KW-0238">DNA-binding</keyword>
<evidence type="ECO:0000313" key="2">
    <source>
        <dbReference type="EMBL" id="HJC35409.1"/>
    </source>
</evidence>
<evidence type="ECO:0000259" key="1">
    <source>
        <dbReference type="Pfam" id="PF12802"/>
    </source>
</evidence>
<dbReference type="SUPFAM" id="SSF46785">
    <property type="entry name" value="Winged helix' DNA-binding domain"/>
    <property type="match status" value="1"/>
</dbReference>